<dbReference type="Gene3D" id="3.10.580.10">
    <property type="entry name" value="CBS-domain"/>
    <property type="match status" value="1"/>
</dbReference>
<feature type="transmembrane region" description="Helical" evidence="14">
    <location>
        <begin position="49"/>
        <end position="67"/>
    </location>
</feature>
<dbReference type="EMBL" id="JBHMEI010000104">
    <property type="protein sequence ID" value="MFB9209464.1"/>
    <property type="molecule type" value="Genomic_DNA"/>
</dbReference>
<evidence type="ECO:0000313" key="17">
    <source>
        <dbReference type="Proteomes" id="UP001589647"/>
    </source>
</evidence>
<dbReference type="InterPro" id="IPR008915">
    <property type="entry name" value="Peptidase_M50"/>
</dbReference>
<feature type="domain" description="Peptidase M50" evidence="15">
    <location>
        <begin position="139"/>
        <end position="190"/>
    </location>
</feature>
<evidence type="ECO:0000256" key="5">
    <source>
        <dbReference type="ARBA" id="ARBA00022692"/>
    </source>
</evidence>
<evidence type="ECO:0000256" key="7">
    <source>
        <dbReference type="ARBA" id="ARBA00022737"/>
    </source>
</evidence>
<comment type="caution">
    <text evidence="16">The sequence shown here is derived from an EMBL/GenBank/DDBJ whole genome shotgun (WGS) entry which is preliminary data.</text>
</comment>
<evidence type="ECO:0000256" key="1">
    <source>
        <dbReference type="ARBA" id="ARBA00004651"/>
    </source>
</evidence>
<feature type="transmembrane region" description="Helical" evidence="14">
    <location>
        <begin position="17"/>
        <end position="37"/>
    </location>
</feature>
<accession>A0ABV5IY34</accession>
<dbReference type="SUPFAM" id="SSF54631">
    <property type="entry name" value="CBS-domain pair"/>
    <property type="match status" value="1"/>
</dbReference>
<dbReference type="PANTHER" id="PTHR39188:SF3">
    <property type="entry name" value="STAGE IV SPORULATION PROTEIN FB"/>
    <property type="match status" value="1"/>
</dbReference>
<evidence type="ECO:0000256" key="9">
    <source>
        <dbReference type="ARBA" id="ARBA00022833"/>
    </source>
</evidence>
<evidence type="ECO:0000313" key="16">
    <source>
        <dbReference type="EMBL" id="MFB9209464.1"/>
    </source>
</evidence>
<feature type="transmembrane region" description="Helical" evidence="14">
    <location>
        <begin position="73"/>
        <end position="93"/>
    </location>
</feature>
<organism evidence="16 17">
    <name type="scientific">Nonomuraea spiralis</name>
    <dbReference type="NCBI Taxonomy" id="46182"/>
    <lineage>
        <taxon>Bacteria</taxon>
        <taxon>Bacillati</taxon>
        <taxon>Actinomycetota</taxon>
        <taxon>Actinomycetes</taxon>
        <taxon>Streptosporangiales</taxon>
        <taxon>Streptosporangiaceae</taxon>
        <taxon>Nonomuraea</taxon>
    </lineage>
</organism>
<keyword evidence="6 14" id="KW-0479">Metal-binding</keyword>
<dbReference type="PANTHER" id="PTHR39188">
    <property type="entry name" value="MEMBRANE-ASSOCIATED ZINC METALLOPROTEASE M50B"/>
    <property type="match status" value="1"/>
</dbReference>
<keyword evidence="12" id="KW-0129">CBS domain</keyword>
<evidence type="ECO:0000256" key="10">
    <source>
        <dbReference type="ARBA" id="ARBA00022989"/>
    </source>
</evidence>
<dbReference type="RefSeq" id="WP_189648263.1">
    <property type="nucleotide sequence ID" value="NZ_BMRC01000006.1"/>
</dbReference>
<evidence type="ECO:0000256" key="6">
    <source>
        <dbReference type="ARBA" id="ARBA00022723"/>
    </source>
</evidence>
<keyword evidence="13 14" id="KW-0472">Membrane</keyword>
<reference evidence="16 17" key="1">
    <citation type="submission" date="2024-09" db="EMBL/GenBank/DDBJ databases">
        <authorList>
            <person name="Sun Q."/>
            <person name="Mori K."/>
        </authorList>
    </citation>
    <scope>NUCLEOTIDE SEQUENCE [LARGE SCALE GENOMIC DNA]</scope>
    <source>
        <strain evidence="16 17">CCM 3426</strain>
    </source>
</reference>
<keyword evidence="5 14" id="KW-0812">Transmembrane</keyword>
<comment type="cofactor">
    <cofactor evidence="14">
        <name>Zn(2+)</name>
        <dbReference type="ChEBI" id="CHEBI:29105"/>
    </cofactor>
    <text evidence="14">Binds 1 zinc ion per subunit.</text>
</comment>
<keyword evidence="17" id="KW-1185">Reference proteome</keyword>
<dbReference type="InterPro" id="IPR016483">
    <property type="entry name" value="UCP006404_Pept_M50_CBS"/>
</dbReference>
<evidence type="ECO:0000256" key="8">
    <source>
        <dbReference type="ARBA" id="ARBA00022801"/>
    </source>
</evidence>
<keyword evidence="11 14" id="KW-0482">Metalloprotease</keyword>
<sequence length="373" mass="38751">MRGTFSLGAVAGVPVRAHWSVLGLAALIVVLLGDAVLPRAVPGLARGQYWSTAVVGGCVFMLSLLIHEMAHALVARWCGLKVGSITVWGLGGYTEVEEKAKNPRVELVVAAAGPLASVALGGLGFLVLMIIPGKSLTASAVTWLSSMNLLIGAFNLLPGAPLDGGRVLHGLLWWRFKDRSRADRASARAGHFVGTTLVAAGLFGTVFAGWLGGLWLVLVGWFIVAAARQELTVTIASAGLRGMLVREVMTADPDRAPAWMTVGEFIGKTALTSRQSIFPVVDLTGAPIGSVTLAALMAVPRQSRGVTRIDALPTRRPVRAVEAGGEATELLQPAGGQLIAVVEAGVLVGMVTAADLDRIVGQAILRAGPDTAD</sequence>
<comment type="subcellular location">
    <subcellularLocation>
        <location evidence="1 14">Cell membrane</location>
        <topology evidence="1 14">Multi-pass membrane protein</topology>
    </subcellularLocation>
</comment>
<dbReference type="PIRSF" id="PIRSF006404">
    <property type="entry name" value="UCP006404_Pept_M50_CBS"/>
    <property type="match status" value="1"/>
</dbReference>
<dbReference type="Proteomes" id="UP001589647">
    <property type="component" value="Unassembled WGS sequence"/>
</dbReference>
<keyword evidence="9 14" id="KW-0862">Zinc</keyword>
<evidence type="ECO:0000256" key="12">
    <source>
        <dbReference type="ARBA" id="ARBA00023122"/>
    </source>
</evidence>
<keyword evidence="4 14" id="KW-0645">Protease</keyword>
<feature type="transmembrane region" description="Helical" evidence="14">
    <location>
        <begin position="197"/>
        <end position="224"/>
    </location>
</feature>
<evidence type="ECO:0000256" key="14">
    <source>
        <dbReference type="PIRNR" id="PIRNR006404"/>
    </source>
</evidence>
<evidence type="ECO:0000259" key="15">
    <source>
        <dbReference type="Pfam" id="PF02163"/>
    </source>
</evidence>
<keyword evidence="8 14" id="KW-0378">Hydrolase</keyword>
<dbReference type="Pfam" id="PF02163">
    <property type="entry name" value="Peptidase_M50"/>
    <property type="match status" value="2"/>
</dbReference>
<evidence type="ECO:0000256" key="11">
    <source>
        <dbReference type="ARBA" id="ARBA00023049"/>
    </source>
</evidence>
<protein>
    <recommendedName>
        <fullName evidence="14">Zinc metalloprotease</fullName>
    </recommendedName>
</protein>
<keyword evidence="7" id="KW-0677">Repeat</keyword>
<feature type="transmembrane region" description="Helical" evidence="14">
    <location>
        <begin position="277"/>
        <end position="299"/>
    </location>
</feature>
<evidence type="ECO:0000256" key="13">
    <source>
        <dbReference type="ARBA" id="ARBA00023136"/>
    </source>
</evidence>
<feature type="domain" description="Peptidase M50" evidence="15">
    <location>
        <begin position="59"/>
        <end position="133"/>
    </location>
</feature>
<proteinExistence type="inferred from homology"/>
<name>A0ABV5IY34_9ACTN</name>
<evidence type="ECO:0000256" key="4">
    <source>
        <dbReference type="ARBA" id="ARBA00022670"/>
    </source>
</evidence>
<evidence type="ECO:0000256" key="3">
    <source>
        <dbReference type="ARBA" id="ARBA00022475"/>
    </source>
</evidence>
<gene>
    <name evidence="16" type="ORF">ACFFV7_50345</name>
</gene>
<dbReference type="InterPro" id="IPR046342">
    <property type="entry name" value="CBS_dom_sf"/>
</dbReference>
<feature type="transmembrane region" description="Helical" evidence="14">
    <location>
        <begin position="105"/>
        <end position="131"/>
    </location>
</feature>
<evidence type="ECO:0000256" key="2">
    <source>
        <dbReference type="ARBA" id="ARBA00007931"/>
    </source>
</evidence>
<keyword evidence="10 14" id="KW-1133">Transmembrane helix</keyword>
<keyword evidence="3 14" id="KW-1003">Cell membrane</keyword>
<dbReference type="CDD" id="cd06164">
    <property type="entry name" value="S2P-M50_SpoIVFB_CBS"/>
    <property type="match status" value="1"/>
</dbReference>
<comment type="similarity">
    <text evidence="2 14">Belongs to the peptidase M50B family.</text>
</comment>